<name>A0AAV4G304_9GAST</name>
<gene>
    <name evidence="1" type="ORF">ElyMa_005879500</name>
</gene>
<comment type="caution">
    <text evidence="1">The sequence shown here is derived from an EMBL/GenBank/DDBJ whole genome shotgun (WGS) entry which is preliminary data.</text>
</comment>
<evidence type="ECO:0000313" key="1">
    <source>
        <dbReference type="EMBL" id="GFR79616.1"/>
    </source>
</evidence>
<dbReference type="Proteomes" id="UP000762676">
    <property type="component" value="Unassembled WGS sequence"/>
</dbReference>
<dbReference type="AlphaFoldDB" id="A0AAV4G304"/>
<keyword evidence="2" id="KW-1185">Reference proteome</keyword>
<organism evidence="1 2">
    <name type="scientific">Elysia marginata</name>
    <dbReference type="NCBI Taxonomy" id="1093978"/>
    <lineage>
        <taxon>Eukaryota</taxon>
        <taxon>Metazoa</taxon>
        <taxon>Spiralia</taxon>
        <taxon>Lophotrochozoa</taxon>
        <taxon>Mollusca</taxon>
        <taxon>Gastropoda</taxon>
        <taxon>Heterobranchia</taxon>
        <taxon>Euthyneura</taxon>
        <taxon>Panpulmonata</taxon>
        <taxon>Sacoglossa</taxon>
        <taxon>Placobranchoidea</taxon>
        <taxon>Plakobranchidae</taxon>
        <taxon>Elysia</taxon>
    </lineage>
</organism>
<proteinExistence type="predicted"/>
<accession>A0AAV4G304</accession>
<evidence type="ECO:0000313" key="2">
    <source>
        <dbReference type="Proteomes" id="UP000762676"/>
    </source>
</evidence>
<sequence>MRSTTLEGSIEDPLGLLGKIAARYSQSAPAGNEHSGQIADARLVIHDISLFPLRDCAGVPNVRKSQSEEISVKRERCADKSEHGQQTSTNFHSHCCVAQYQEIKSQCSSPFLFSRKYPRLSGCWRQPFTMPTDRREKPPRAGTVHSGGTWMAHRVRKCN</sequence>
<reference evidence="1 2" key="1">
    <citation type="journal article" date="2021" name="Elife">
        <title>Chloroplast acquisition without the gene transfer in kleptoplastic sea slugs, Plakobranchus ocellatus.</title>
        <authorList>
            <person name="Maeda T."/>
            <person name="Takahashi S."/>
            <person name="Yoshida T."/>
            <person name="Shimamura S."/>
            <person name="Takaki Y."/>
            <person name="Nagai Y."/>
            <person name="Toyoda A."/>
            <person name="Suzuki Y."/>
            <person name="Arimoto A."/>
            <person name="Ishii H."/>
            <person name="Satoh N."/>
            <person name="Nishiyama T."/>
            <person name="Hasebe M."/>
            <person name="Maruyama T."/>
            <person name="Minagawa J."/>
            <person name="Obokata J."/>
            <person name="Shigenobu S."/>
        </authorList>
    </citation>
    <scope>NUCLEOTIDE SEQUENCE [LARGE SCALE GENOMIC DNA]</scope>
</reference>
<protein>
    <submittedName>
        <fullName evidence="1">Uncharacterized protein</fullName>
    </submittedName>
</protein>
<dbReference type="EMBL" id="BMAT01011808">
    <property type="protein sequence ID" value="GFR79616.1"/>
    <property type="molecule type" value="Genomic_DNA"/>
</dbReference>